<organism evidence="3 4">
    <name type="scientific">Drosophila lebanonensis</name>
    <name type="common">Fruit fly</name>
    <name type="synonym">Scaptodrosophila lebanonensis</name>
    <dbReference type="NCBI Taxonomy" id="7225"/>
    <lineage>
        <taxon>Eukaryota</taxon>
        <taxon>Metazoa</taxon>
        <taxon>Ecdysozoa</taxon>
        <taxon>Arthropoda</taxon>
        <taxon>Hexapoda</taxon>
        <taxon>Insecta</taxon>
        <taxon>Pterygota</taxon>
        <taxon>Neoptera</taxon>
        <taxon>Endopterygota</taxon>
        <taxon>Diptera</taxon>
        <taxon>Brachycera</taxon>
        <taxon>Muscomorpha</taxon>
        <taxon>Ephydroidea</taxon>
        <taxon>Drosophilidae</taxon>
        <taxon>Scaptodrosophila</taxon>
    </lineage>
</organism>
<feature type="chain" id="PRO_5026754109" evidence="2">
    <location>
        <begin position="29"/>
        <end position="389"/>
    </location>
</feature>
<feature type="region of interest" description="Disordered" evidence="1">
    <location>
        <begin position="157"/>
        <end position="186"/>
    </location>
</feature>
<name>A0A6J2U6I4_DROLE</name>
<dbReference type="Proteomes" id="UP000504634">
    <property type="component" value="Unplaced"/>
</dbReference>
<evidence type="ECO:0000256" key="2">
    <source>
        <dbReference type="SAM" id="SignalP"/>
    </source>
</evidence>
<dbReference type="PANTHER" id="PTHR38572">
    <property type="entry name" value="BCDNA.GH07269-RELATED"/>
    <property type="match status" value="1"/>
</dbReference>
<accession>A0A6J2U6I4</accession>
<dbReference type="PANTHER" id="PTHR38572:SF1">
    <property type="entry name" value="BCDNA.GH07269-RELATED"/>
    <property type="match status" value="1"/>
</dbReference>
<evidence type="ECO:0000313" key="3">
    <source>
        <dbReference type="Proteomes" id="UP000504634"/>
    </source>
</evidence>
<feature type="signal peptide" evidence="2">
    <location>
        <begin position="1"/>
        <end position="28"/>
    </location>
</feature>
<keyword evidence="2" id="KW-0732">Signal</keyword>
<reference evidence="4" key="1">
    <citation type="submission" date="2025-08" db="UniProtKB">
        <authorList>
            <consortium name="RefSeq"/>
        </authorList>
    </citation>
    <scope>IDENTIFICATION</scope>
    <source>
        <strain evidence="4">11010-0011.00</strain>
        <tissue evidence="4">Whole body</tissue>
    </source>
</reference>
<dbReference type="Pfam" id="PF16072">
    <property type="entry name" value="DUF4813"/>
    <property type="match status" value="1"/>
</dbReference>
<sequence>MSQLRMRLGSRILGLAFIVLLATNSVQAKKPPPKRPSSMSSGHGTAPSYSNSDLHRLSYGGGSQSVPAAAASPPKSAGQMAPRTNTTHFTPATNYRPHSNSTSGFGGGGFNNTSFPSNSTHGFGGGGFNSTSFPSNSTHGFGGGGFNNTSFPSNATHGFHSNFTHQQAGNVGYLPPGTEFSYPGQQSHYPSHQAGNFYPPPGATYLPAGSPLPAGAQFQPQPQQSSSGLGLGTGLIAGAIGGAVLGHVLTPTETKVVNQAPPAGDAGSADKIIIINNNAQPGTVTTAEVAAGTTIINTGVPQTTISPAVVQPAVVQAASTNTSAVPTYFNIPDGFVPLSPMVPGAHPSLMRIPGAVYLSPDSGLHDAHNGAKHFYASSVLTLVVAYSLF</sequence>
<dbReference type="InterPro" id="IPR032086">
    <property type="entry name" value="DUF4813"/>
</dbReference>
<evidence type="ECO:0000313" key="4">
    <source>
        <dbReference type="RefSeq" id="XP_030383153.1"/>
    </source>
</evidence>
<dbReference type="RefSeq" id="XP_030383153.1">
    <property type="nucleotide sequence ID" value="XM_030527293.1"/>
</dbReference>
<feature type="compositionally biased region" description="Polar residues" evidence="1">
    <location>
        <begin position="157"/>
        <end position="169"/>
    </location>
</feature>
<feature type="compositionally biased region" description="Low complexity" evidence="1">
    <location>
        <begin position="64"/>
        <end position="78"/>
    </location>
</feature>
<protein>
    <submittedName>
        <fullName evidence="4">ATP-dependent RNA helicase glh-4-like</fullName>
    </submittedName>
</protein>
<feature type="region of interest" description="Disordered" evidence="1">
    <location>
        <begin position="27"/>
        <end position="118"/>
    </location>
</feature>
<gene>
    <name evidence="4" type="primary">LOC115630651</name>
</gene>
<keyword evidence="3" id="KW-1185">Reference proteome</keyword>
<dbReference type="AlphaFoldDB" id="A0A6J2U6I4"/>
<dbReference type="GeneID" id="115630651"/>
<feature type="compositionally biased region" description="Polar residues" evidence="1">
    <location>
        <begin position="82"/>
        <end position="98"/>
    </location>
</feature>
<proteinExistence type="predicted"/>
<evidence type="ECO:0000256" key="1">
    <source>
        <dbReference type="SAM" id="MobiDB-lite"/>
    </source>
</evidence>